<feature type="domain" description="Gfo/Idh/MocA-like oxidoreductase N-terminal" evidence="1">
    <location>
        <begin position="5"/>
        <end position="120"/>
    </location>
</feature>
<evidence type="ECO:0000259" key="1">
    <source>
        <dbReference type="Pfam" id="PF01408"/>
    </source>
</evidence>
<protein>
    <submittedName>
        <fullName evidence="3">Gfo/Idh/MocA family protein</fullName>
    </submittedName>
</protein>
<comment type="caution">
    <text evidence="3">The sequence shown here is derived from an EMBL/GenBank/DDBJ whole genome shotgun (WGS) entry which is preliminary data.</text>
</comment>
<reference evidence="4" key="1">
    <citation type="journal article" date="2019" name="Int. J. Syst. Evol. Microbiol.">
        <title>The Global Catalogue of Microorganisms (GCM) 10K type strain sequencing project: providing services to taxonomists for standard genome sequencing and annotation.</title>
        <authorList>
            <consortium name="The Broad Institute Genomics Platform"/>
            <consortium name="The Broad Institute Genome Sequencing Center for Infectious Disease"/>
            <person name="Wu L."/>
            <person name="Ma J."/>
        </authorList>
    </citation>
    <scope>NUCLEOTIDE SEQUENCE [LARGE SCALE GENOMIC DNA]</scope>
    <source>
        <strain evidence="4">CGMCC 1.3240</strain>
    </source>
</reference>
<dbReference type="Gene3D" id="3.40.50.720">
    <property type="entry name" value="NAD(P)-binding Rossmann-like Domain"/>
    <property type="match status" value="1"/>
</dbReference>
<dbReference type="Proteomes" id="UP001596047">
    <property type="component" value="Unassembled WGS sequence"/>
</dbReference>
<dbReference type="PANTHER" id="PTHR43249">
    <property type="entry name" value="UDP-N-ACETYL-2-AMINO-2-DEOXY-D-GLUCURONATE OXIDASE"/>
    <property type="match status" value="1"/>
</dbReference>
<dbReference type="InterPro" id="IPR036291">
    <property type="entry name" value="NAD(P)-bd_dom_sf"/>
</dbReference>
<keyword evidence="4" id="KW-1185">Reference proteome</keyword>
<dbReference type="InterPro" id="IPR055170">
    <property type="entry name" value="GFO_IDH_MocA-like_dom"/>
</dbReference>
<organism evidence="3 4">
    <name type="scientific">Paenibacillus solisilvae</name>
    <dbReference type="NCBI Taxonomy" id="2486751"/>
    <lineage>
        <taxon>Bacteria</taxon>
        <taxon>Bacillati</taxon>
        <taxon>Bacillota</taxon>
        <taxon>Bacilli</taxon>
        <taxon>Bacillales</taxon>
        <taxon>Paenibacillaceae</taxon>
        <taxon>Paenibacillus</taxon>
    </lineage>
</organism>
<proteinExistence type="predicted"/>
<evidence type="ECO:0000313" key="4">
    <source>
        <dbReference type="Proteomes" id="UP001596047"/>
    </source>
</evidence>
<dbReference type="EMBL" id="JBHSOW010000015">
    <property type="protein sequence ID" value="MFC5648202.1"/>
    <property type="molecule type" value="Genomic_DNA"/>
</dbReference>
<evidence type="ECO:0000313" key="3">
    <source>
        <dbReference type="EMBL" id="MFC5648202.1"/>
    </source>
</evidence>
<name>A0ABW0VR06_9BACL</name>
<dbReference type="RefSeq" id="WP_379186657.1">
    <property type="nucleotide sequence ID" value="NZ_JBHSOW010000015.1"/>
</dbReference>
<sequence length="336" mass="36511">MTIRRFGLIGCGAIADFHMKSLREIDCARLVCVSSRNENSAKEAGEREGADWVTDYKELLARPDIDIVCVTTSSGSHGAIGAEVLKAGKHLLMEKPIAMTVEEAETLLRLAEENGRLLSVISPRRFEESLQLAKRAVTEGRIGKLLLIEAQTPFFRNQAYYDSADWRGTIAEDGGALMNQGIHQIDLLLWLGGPVRSVCGRIATQTHRMEAEDIGAAIVNFENGAMGTIMASTSIRPGFPASIKIFGEEGTIIIVGDAITYWMVPGMEADVRQDDVRAGGASNPLGISHENHKRQIADVIEAVSYDRAPYVTGQDGLNAVKLIHAIYHSSASAMDM</sequence>
<dbReference type="SUPFAM" id="SSF51735">
    <property type="entry name" value="NAD(P)-binding Rossmann-fold domains"/>
    <property type="match status" value="1"/>
</dbReference>
<evidence type="ECO:0000259" key="2">
    <source>
        <dbReference type="Pfam" id="PF22725"/>
    </source>
</evidence>
<dbReference type="Gene3D" id="3.30.360.10">
    <property type="entry name" value="Dihydrodipicolinate Reductase, domain 2"/>
    <property type="match status" value="1"/>
</dbReference>
<dbReference type="InterPro" id="IPR000683">
    <property type="entry name" value="Gfo/Idh/MocA-like_OxRdtase_N"/>
</dbReference>
<dbReference type="InterPro" id="IPR052515">
    <property type="entry name" value="Gfo/Idh/MocA_Oxidoreductase"/>
</dbReference>
<dbReference type="Pfam" id="PF22725">
    <property type="entry name" value="GFO_IDH_MocA_C3"/>
    <property type="match status" value="1"/>
</dbReference>
<dbReference type="PANTHER" id="PTHR43249:SF1">
    <property type="entry name" value="D-GLUCOSIDE 3-DEHYDROGENASE"/>
    <property type="match status" value="1"/>
</dbReference>
<accession>A0ABW0VR06</accession>
<gene>
    <name evidence="3" type="ORF">ACFPYJ_03545</name>
</gene>
<dbReference type="SUPFAM" id="SSF55347">
    <property type="entry name" value="Glyceraldehyde-3-phosphate dehydrogenase-like, C-terminal domain"/>
    <property type="match status" value="1"/>
</dbReference>
<feature type="domain" description="GFO/IDH/MocA-like oxidoreductase" evidence="2">
    <location>
        <begin position="131"/>
        <end position="252"/>
    </location>
</feature>
<dbReference type="Pfam" id="PF01408">
    <property type="entry name" value="GFO_IDH_MocA"/>
    <property type="match status" value="1"/>
</dbReference>